<evidence type="ECO:0000313" key="3">
    <source>
        <dbReference type="Proteomes" id="UP000642070"/>
    </source>
</evidence>
<dbReference type="SMART" id="SM00028">
    <property type="entry name" value="TPR"/>
    <property type="match status" value="6"/>
</dbReference>
<keyword evidence="3" id="KW-1185">Reference proteome</keyword>
<gene>
    <name evidence="2" type="ORF">GCM10007977_060470</name>
</gene>
<proteinExistence type="predicted"/>
<dbReference type="InterPro" id="IPR019734">
    <property type="entry name" value="TPR_rpt"/>
</dbReference>
<dbReference type="Proteomes" id="UP000642070">
    <property type="component" value="Unassembled WGS sequence"/>
</dbReference>
<dbReference type="PANTHER" id="PTHR12558">
    <property type="entry name" value="CELL DIVISION CYCLE 16,23,27"/>
    <property type="match status" value="1"/>
</dbReference>
<dbReference type="PANTHER" id="PTHR12558:SF13">
    <property type="entry name" value="CELL DIVISION CYCLE PROTEIN 27 HOMOLOG"/>
    <property type="match status" value="1"/>
</dbReference>
<dbReference type="EMBL" id="BMPI01000033">
    <property type="protein sequence ID" value="GGM50618.1"/>
    <property type="molecule type" value="Genomic_DNA"/>
</dbReference>
<comment type="caution">
    <text evidence="2">The sequence shown here is derived from an EMBL/GenBank/DDBJ whole genome shotgun (WGS) entry which is preliminary data.</text>
</comment>
<accession>A0A917U107</accession>
<dbReference type="RefSeq" id="WP_190253365.1">
    <property type="nucleotide sequence ID" value="NZ_BMPI01000033.1"/>
</dbReference>
<dbReference type="InterPro" id="IPR011990">
    <property type="entry name" value="TPR-like_helical_dom_sf"/>
</dbReference>
<reference evidence="2" key="2">
    <citation type="submission" date="2020-09" db="EMBL/GenBank/DDBJ databases">
        <authorList>
            <person name="Sun Q."/>
            <person name="Ohkuma M."/>
        </authorList>
    </citation>
    <scope>NUCLEOTIDE SEQUENCE</scope>
    <source>
        <strain evidence="2">JCM 19831</strain>
    </source>
</reference>
<evidence type="ECO:0008006" key="4">
    <source>
        <dbReference type="Google" id="ProtNLM"/>
    </source>
</evidence>
<name>A0A917U107_9ACTN</name>
<dbReference type="AlphaFoldDB" id="A0A917U107"/>
<feature type="region of interest" description="Disordered" evidence="1">
    <location>
        <begin position="911"/>
        <end position="935"/>
    </location>
</feature>
<protein>
    <recommendedName>
        <fullName evidence="4">Tetratricopeptide repeat protein</fullName>
    </recommendedName>
</protein>
<sequence>MKTEEELWGLLREAYHMPYGSGQIALTEQIMQHADAGGFDELRLAARLHATTAYVHGGETAKAFVTFSWCRAEYDAHPERFDSSDEHLLLWQFKYMVSGLMKFPTVPLARTFDVLDDMERRFRLGGYSLHTVYSYRHSVAEHLGDPAADEWFDRWNAAPRDQNSDCVGCDPTSKVYHLLSRGRDEEAIELAQPVLAGHLTCAEQPQGILTGLLLPYLRTGRLEEAADAHRRAYRAHRANLADLQDIAEHVVFCARTGNEVRGLEIVQRHLPWLEKVPHPQAEMWFAASAALLLSRLDAGVAVGGTTAGALADRLAARARELAGRFDERNGTPAVGRRIEAVLTAEPLVEHLPLSAVARRQADATTPGVAAPHRRAAEPLPADPDELLDRAVALFEEHRISEARAAWERFDELHPEPAPELAARRLDGAGRLANAEDRDEEAARLFREAAVAHRALGRELDALVAEARAAVAEGRLDEVDAVTERILAVGDADARAEAHVRREYLLLNAERPDEALAALDAALAEEPIRPALRADLTGRRARTLLMLERHDEAVAAAADAREQFAALGDPPPVALAALIHGHALANLERFDEAAAAFDAALATAVEREPRLSALVGRGRARLADGRFDAAADDLVEAIADHVSHGEDPPAAVLRFNLAQAYHEAGQPLDAAEAAESALEVLDRIEAQDLADNVRYLLSRIYRELGQPDQALALLETLADNLDGFDNLPSRGRMLQEAAQLLYGVDRDAQAAERFAAAAEAFRAAGIVTAELFNRRLRALALRWAGDVPGSLAALAEVDALLAKASADADAEEPWLVWERAMIDADAARVHIGAGQVDEALGRVRGSGDAFRSIGALGEALDADFLHAEVLMRAGEPGAAEPLLRSVLGAAPKGSQVGQNSAWMLAESLEMQGRSEEAARVREEHLDEQPGGHSGGE</sequence>
<reference evidence="2" key="1">
    <citation type="journal article" date="2014" name="Int. J. Syst. Evol. Microbiol.">
        <title>Complete genome sequence of Corynebacterium casei LMG S-19264T (=DSM 44701T), isolated from a smear-ripened cheese.</title>
        <authorList>
            <consortium name="US DOE Joint Genome Institute (JGI-PGF)"/>
            <person name="Walter F."/>
            <person name="Albersmeier A."/>
            <person name="Kalinowski J."/>
            <person name="Ruckert C."/>
        </authorList>
    </citation>
    <scope>NUCLEOTIDE SEQUENCE</scope>
    <source>
        <strain evidence="2">JCM 19831</strain>
    </source>
</reference>
<dbReference type="Pfam" id="PF13432">
    <property type="entry name" value="TPR_16"/>
    <property type="match status" value="3"/>
</dbReference>
<evidence type="ECO:0000313" key="2">
    <source>
        <dbReference type="EMBL" id="GGM50618.1"/>
    </source>
</evidence>
<dbReference type="Gene3D" id="1.25.40.10">
    <property type="entry name" value="Tetratricopeptide repeat domain"/>
    <property type="match status" value="2"/>
</dbReference>
<dbReference type="SUPFAM" id="SSF48452">
    <property type="entry name" value="TPR-like"/>
    <property type="match status" value="2"/>
</dbReference>
<organism evidence="2 3">
    <name type="scientific">Dactylosporangium sucinum</name>
    <dbReference type="NCBI Taxonomy" id="1424081"/>
    <lineage>
        <taxon>Bacteria</taxon>
        <taxon>Bacillati</taxon>
        <taxon>Actinomycetota</taxon>
        <taxon>Actinomycetes</taxon>
        <taxon>Micromonosporales</taxon>
        <taxon>Micromonosporaceae</taxon>
        <taxon>Dactylosporangium</taxon>
    </lineage>
</organism>
<evidence type="ECO:0000256" key="1">
    <source>
        <dbReference type="SAM" id="MobiDB-lite"/>
    </source>
</evidence>